<proteinExistence type="predicted"/>
<protein>
    <submittedName>
        <fullName evidence="1">Uncharacterized protein</fullName>
    </submittedName>
</protein>
<gene>
    <name evidence="1" type="ORF">GSBLH_T00004883001</name>
</gene>
<keyword evidence="2" id="KW-1185">Reference proteome</keyword>
<dbReference type="SUPFAM" id="SSF56752">
    <property type="entry name" value="D-aminoacid aminotransferase-like PLP-dependent enzymes"/>
    <property type="match status" value="1"/>
</dbReference>
<evidence type="ECO:0000313" key="2">
    <source>
        <dbReference type="Proteomes" id="UP000008312"/>
    </source>
</evidence>
<dbReference type="OrthoDB" id="59470at2759"/>
<dbReference type="RefSeq" id="XP_012899314.1">
    <property type="nucleotide sequence ID" value="XM_013043860.1"/>
</dbReference>
<name>D8MB27_BLAHO</name>
<sequence>MCYDHLVNSVSGLFPEEQKKLNITREEIRQTVLHSVTKARDYLFELDPTIRKEKLDVKFSVIIEKPTEETHIPISILIQPMTKCHSPPIICDVYNVVRQNALVKDSFWVRQREAYYEKSGPSVEEILLCENNEIFEGGQSNFFMVKGDTVYTRGEGVLQGTVRSMVINLCQKLGIPLSMEAPLLSEISSWDACFLTSTSRFLMNIDRVRVGVKWRWIMSRRMEWF</sequence>
<dbReference type="GO" id="GO:0003824">
    <property type="term" value="F:catalytic activity"/>
    <property type="evidence" value="ECO:0007669"/>
    <property type="project" value="InterPro"/>
</dbReference>
<organism evidence="1">
    <name type="scientific">Blastocystis hominis</name>
    <dbReference type="NCBI Taxonomy" id="12968"/>
    <lineage>
        <taxon>Eukaryota</taxon>
        <taxon>Sar</taxon>
        <taxon>Stramenopiles</taxon>
        <taxon>Bigyra</taxon>
        <taxon>Opalozoa</taxon>
        <taxon>Opalinata</taxon>
        <taxon>Blastocystidae</taxon>
        <taxon>Blastocystis</taxon>
    </lineage>
</organism>
<dbReference type="EMBL" id="FN668690">
    <property type="protein sequence ID" value="CBK25266.2"/>
    <property type="molecule type" value="Genomic_DNA"/>
</dbReference>
<evidence type="ECO:0000313" key="1">
    <source>
        <dbReference type="EMBL" id="CBK25266.2"/>
    </source>
</evidence>
<dbReference type="InParanoid" id="D8MB27"/>
<dbReference type="InterPro" id="IPR043132">
    <property type="entry name" value="BCAT-like_C"/>
</dbReference>
<reference evidence="1" key="1">
    <citation type="submission" date="2010-02" db="EMBL/GenBank/DDBJ databases">
        <title>Sequencing and annotation of the Blastocystis hominis genome.</title>
        <authorList>
            <person name="Wincker P."/>
        </authorList>
    </citation>
    <scope>NUCLEOTIDE SEQUENCE</scope>
    <source>
        <strain evidence="1">Singapore isolate B</strain>
    </source>
</reference>
<dbReference type="Gene3D" id="3.20.10.10">
    <property type="entry name" value="D-amino Acid Aminotransferase, subunit A, domain 2"/>
    <property type="match status" value="1"/>
</dbReference>
<dbReference type="PANTHER" id="PTHR47703">
    <property type="entry name" value="D-AMINOACID AMINOTRANSFERASE-LIKE PLP-DEPENDENT ENZYMES SUPERFAMILY PROTEIN"/>
    <property type="match status" value="1"/>
</dbReference>
<dbReference type="InterPro" id="IPR001544">
    <property type="entry name" value="Aminotrans_IV"/>
</dbReference>
<dbReference type="GeneID" id="24921880"/>
<accession>D8MB27</accession>
<dbReference type="InterPro" id="IPR036038">
    <property type="entry name" value="Aminotransferase-like"/>
</dbReference>
<dbReference type="Pfam" id="PF01063">
    <property type="entry name" value="Aminotran_4"/>
    <property type="match status" value="1"/>
</dbReference>
<dbReference type="Proteomes" id="UP000008312">
    <property type="component" value="Unassembled WGS sequence"/>
</dbReference>
<dbReference type="AlphaFoldDB" id="D8MB27"/>
<dbReference type="PANTHER" id="PTHR47703:SF2">
    <property type="entry name" value="D-AMINOACID AMINOTRANSFERASE-LIKE PLP-DEPENDENT ENZYMES SUPERFAMILY PROTEIN"/>
    <property type="match status" value="1"/>
</dbReference>